<protein>
    <submittedName>
        <fullName evidence="2">Uncharacterized protein</fullName>
    </submittedName>
</protein>
<accession>A0AAI9PAI2</accession>
<feature type="transmembrane region" description="Helical" evidence="1">
    <location>
        <begin position="12"/>
        <end position="30"/>
    </location>
</feature>
<gene>
    <name evidence="2" type="ORF">KAM348_24870</name>
    <name evidence="3" type="ORF">KAM382_09780</name>
</gene>
<evidence type="ECO:0000313" key="2">
    <source>
        <dbReference type="EMBL" id="GJA55064.1"/>
    </source>
</evidence>
<reference evidence="2 4" key="1">
    <citation type="submission" date="2021-07" db="EMBL/GenBank/DDBJ databases">
        <title>Draft genome sequence of carbapenem-resistant Aeromonas spp. in Japan.</title>
        <authorList>
            <person name="Maehana S."/>
            <person name="Suzuki M."/>
            <person name="Kitasato H."/>
        </authorList>
    </citation>
    <scope>NUCLEOTIDE SEQUENCE</scope>
    <source>
        <strain evidence="2">KAM348</strain>
        <strain evidence="3 4">KAM382</strain>
    </source>
</reference>
<dbReference type="Proteomes" id="UP000737420">
    <property type="component" value="Unassembled WGS sequence"/>
</dbReference>
<organism evidence="2 5">
    <name type="scientific">Aeromonas caviae</name>
    <name type="common">Aeromonas punctata</name>
    <dbReference type="NCBI Taxonomy" id="648"/>
    <lineage>
        <taxon>Bacteria</taxon>
        <taxon>Pseudomonadati</taxon>
        <taxon>Pseudomonadota</taxon>
        <taxon>Gammaproteobacteria</taxon>
        <taxon>Aeromonadales</taxon>
        <taxon>Aeromonadaceae</taxon>
        <taxon>Aeromonas</taxon>
    </lineage>
</organism>
<dbReference type="Proteomes" id="UP000887009">
    <property type="component" value="Unassembled WGS sequence"/>
</dbReference>
<dbReference type="AlphaFoldDB" id="A0AAI9PAI2"/>
<keyword evidence="1" id="KW-0472">Membrane</keyword>
<dbReference type="EMBL" id="BPOP01000006">
    <property type="protein sequence ID" value="GJB90917.1"/>
    <property type="molecule type" value="Genomic_DNA"/>
</dbReference>
<evidence type="ECO:0000313" key="4">
    <source>
        <dbReference type="Proteomes" id="UP000737420"/>
    </source>
</evidence>
<comment type="caution">
    <text evidence="2">The sequence shown here is derived from an EMBL/GenBank/DDBJ whole genome shotgun (WGS) entry which is preliminary data.</text>
</comment>
<sequence length="46" mass="5301">MNDFMKTLLLDALKAALTAFASVIVNAMMARYMPPHFYNMNEEDYP</sequence>
<proteinExistence type="predicted"/>
<dbReference type="EMBL" id="BPNL01000027">
    <property type="protein sequence ID" value="GJA55064.1"/>
    <property type="molecule type" value="Genomic_DNA"/>
</dbReference>
<evidence type="ECO:0000313" key="5">
    <source>
        <dbReference type="Proteomes" id="UP000887009"/>
    </source>
</evidence>
<keyword evidence="1" id="KW-1133">Transmembrane helix</keyword>
<name>A0AAI9PAI2_AERCA</name>
<evidence type="ECO:0000313" key="3">
    <source>
        <dbReference type="EMBL" id="GJB90917.1"/>
    </source>
</evidence>
<keyword evidence="1" id="KW-0812">Transmembrane</keyword>
<dbReference type="RefSeq" id="WP_021230273.1">
    <property type="nucleotide sequence ID" value="NZ_JAPECI010000016.1"/>
</dbReference>
<evidence type="ECO:0000256" key="1">
    <source>
        <dbReference type="SAM" id="Phobius"/>
    </source>
</evidence>